<evidence type="ECO:0000313" key="2">
    <source>
        <dbReference type="Proteomes" id="UP000515146"/>
    </source>
</evidence>
<keyword evidence="1" id="KW-1133">Transmembrane helix</keyword>
<sequence>MAFIMIMATHIPYIRFFLEIKQQMLGFKDMRLYGSFSGVIILMDTYKWYSTFQKLINLDENLNTSNRQTLIQFFAKSFRFTFKLNTLFKYGFYLTSIKMTYILTMEFLEAKISINQLLIGILTSLLMFSNIDHFIMGISMELIYLVFSLGYLKINMRQLIGEVFFIDKLKLIEMFLFNFVFFILLYKKMVI</sequence>
<dbReference type="KEGG" id="dpte:113797435"/>
<evidence type="ECO:0000256" key="1">
    <source>
        <dbReference type="SAM" id="Phobius"/>
    </source>
</evidence>
<proteinExistence type="predicted"/>
<reference evidence="3" key="1">
    <citation type="submission" date="2025-08" db="UniProtKB">
        <authorList>
            <consortium name="RefSeq"/>
        </authorList>
    </citation>
    <scope>IDENTIFICATION</scope>
    <source>
        <strain evidence="3">Airmid</strain>
    </source>
</reference>
<dbReference type="InParanoid" id="A0A6P6YEE0"/>
<dbReference type="RefSeq" id="XP_027203610.1">
    <property type="nucleotide sequence ID" value="XM_027347809.1"/>
</dbReference>
<feature type="transmembrane region" description="Helical" evidence="1">
    <location>
        <begin position="134"/>
        <end position="152"/>
    </location>
</feature>
<organism evidence="2 3">
    <name type="scientific">Dermatophagoides pteronyssinus</name>
    <name type="common">European house dust mite</name>
    <dbReference type="NCBI Taxonomy" id="6956"/>
    <lineage>
        <taxon>Eukaryota</taxon>
        <taxon>Metazoa</taxon>
        <taxon>Ecdysozoa</taxon>
        <taxon>Arthropoda</taxon>
        <taxon>Chelicerata</taxon>
        <taxon>Arachnida</taxon>
        <taxon>Acari</taxon>
        <taxon>Acariformes</taxon>
        <taxon>Sarcoptiformes</taxon>
        <taxon>Astigmata</taxon>
        <taxon>Psoroptidia</taxon>
        <taxon>Analgoidea</taxon>
        <taxon>Pyroglyphidae</taxon>
        <taxon>Dermatophagoidinae</taxon>
        <taxon>Dermatophagoides</taxon>
    </lineage>
</organism>
<dbReference type="AlphaFoldDB" id="A0A6P6YEE0"/>
<keyword evidence="2" id="KW-1185">Reference proteome</keyword>
<protein>
    <submittedName>
        <fullName evidence="3">Uncharacterized protein LOC113797435</fullName>
    </submittedName>
</protein>
<name>A0A6P6YEE0_DERPT</name>
<dbReference type="Proteomes" id="UP000515146">
    <property type="component" value="Unplaced"/>
</dbReference>
<feature type="transmembrane region" description="Helical" evidence="1">
    <location>
        <begin position="112"/>
        <end position="128"/>
    </location>
</feature>
<keyword evidence="1" id="KW-0812">Transmembrane</keyword>
<gene>
    <name evidence="3" type="primary">LOC113797435</name>
</gene>
<evidence type="ECO:0000313" key="3">
    <source>
        <dbReference type="RefSeq" id="XP_027203610.1"/>
    </source>
</evidence>
<keyword evidence="1" id="KW-0472">Membrane</keyword>
<accession>A0A6P6YEE0</accession>
<feature type="transmembrane region" description="Helical" evidence="1">
    <location>
        <begin position="164"/>
        <end position="186"/>
    </location>
</feature>